<protein>
    <recommendedName>
        <fullName evidence="9">Membrane fusion protein (MFP) family protein</fullName>
    </recommendedName>
</protein>
<keyword evidence="4 9" id="KW-1003">Cell membrane</keyword>
<keyword evidence="3 9" id="KW-0813">Transport</keyword>
<dbReference type="InterPro" id="IPR058781">
    <property type="entry name" value="HH_AprE-like"/>
</dbReference>
<dbReference type="NCBIfam" id="TIGR01843">
    <property type="entry name" value="type_I_hlyD"/>
    <property type="match status" value="1"/>
</dbReference>
<feature type="transmembrane region" description="Helical" evidence="9">
    <location>
        <begin position="26"/>
        <end position="44"/>
    </location>
</feature>
<keyword evidence="5 9" id="KW-0997">Cell inner membrane</keyword>
<dbReference type="InterPro" id="IPR010129">
    <property type="entry name" value="T1SS_HlyD"/>
</dbReference>
<comment type="caution">
    <text evidence="12">The sequence shown here is derived from an EMBL/GenBank/DDBJ whole genome shotgun (WGS) entry which is preliminary data.</text>
</comment>
<dbReference type="RefSeq" id="WP_256600453.1">
    <property type="nucleotide sequence ID" value="NZ_JANIBJ010000002.1"/>
</dbReference>
<gene>
    <name evidence="12" type="ORF">NP590_01850</name>
</gene>
<evidence type="ECO:0000256" key="1">
    <source>
        <dbReference type="ARBA" id="ARBA00004377"/>
    </source>
</evidence>
<evidence type="ECO:0000313" key="13">
    <source>
        <dbReference type="Proteomes" id="UP001524499"/>
    </source>
</evidence>
<dbReference type="SUPFAM" id="SSF111369">
    <property type="entry name" value="HlyD-like secretion proteins"/>
    <property type="match status" value="1"/>
</dbReference>
<keyword evidence="6 9" id="KW-0812">Transmembrane</keyword>
<dbReference type="Gene3D" id="1.10.287.1490">
    <property type="match status" value="1"/>
</dbReference>
<dbReference type="Pfam" id="PF25994">
    <property type="entry name" value="HH_AprE"/>
    <property type="match status" value="1"/>
</dbReference>
<dbReference type="Gene3D" id="2.40.30.170">
    <property type="match status" value="1"/>
</dbReference>
<dbReference type="Proteomes" id="UP001524499">
    <property type="component" value="Unassembled WGS sequence"/>
</dbReference>
<proteinExistence type="inferred from homology"/>
<evidence type="ECO:0000256" key="7">
    <source>
        <dbReference type="ARBA" id="ARBA00022989"/>
    </source>
</evidence>
<dbReference type="PRINTS" id="PR01490">
    <property type="entry name" value="RTXTOXIND"/>
</dbReference>
<evidence type="ECO:0000256" key="5">
    <source>
        <dbReference type="ARBA" id="ARBA00022519"/>
    </source>
</evidence>
<dbReference type="InterPro" id="IPR058982">
    <property type="entry name" value="Beta-barrel_AprE"/>
</dbReference>
<evidence type="ECO:0000256" key="8">
    <source>
        <dbReference type="ARBA" id="ARBA00023136"/>
    </source>
</evidence>
<comment type="subcellular location">
    <subcellularLocation>
        <location evidence="1 9">Cell inner membrane</location>
        <topology evidence="1 9">Single-pass membrane protein</topology>
    </subcellularLocation>
</comment>
<dbReference type="Gene3D" id="2.40.50.100">
    <property type="match status" value="1"/>
</dbReference>
<evidence type="ECO:0000259" key="11">
    <source>
        <dbReference type="Pfam" id="PF26002"/>
    </source>
</evidence>
<evidence type="ECO:0000256" key="2">
    <source>
        <dbReference type="ARBA" id="ARBA00009477"/>
    </source>
</evidence>
<dbReference type="InterPro" id="IPR050739">
    <property type="entry name" value="MFP"/>
</dbReference>
<sequence>MTQITGQLPASDQILLVTDDKPIRNIGMWVLIFTFGILGGWGYFAPLDSSALAPGFVSVKSYRKTVQHFDGGIVRELLIKEGDLVEEGQVLIRLDTTEINAQLEIIRAQYIALLAQVARLTAEREQKSAISYPESLNDNLDARIVEVKQVEEQIFHARKISHEGEISVLNQRISQLKSRISGLQGQRSGKKQLVASYEEEIHDMKELLAEGFAGKQRVRDLERNLTLINSEIASLAAEISGDEIQIGETRLQILQLQKQFQEEVAAKLGEAQALLYDVTQRMVATRDRVIRTEIRSPSSGRVLGLTVHTLGSVISPGRPILEIVPQQEELVVTAQVSPIDIDRVRQGLLAEVRFSAFKQALAPKLEGKVTNISADRLTDDRTGASYYQAEIELTRESIEKLVDMELLPGMPAEVLINTGERTAIEYLLQPITNAFSRAFIED</sequence>
<dbReference type="Pfam" id="PF26002">
    <property type="entry name" value="Beta-barrel_AprE"/>
    <property type="match status" value="1"/>
</dbReference>
<organism evidence="12 13">
    <name type="scientific">Methylomonas subterranea</name>
    <dbReference type="NCBI Taxonomy" id="2952225"/>
    <lineage>
        <taxon>Bacteria</taxon>
        <taxon>Pseudomonadati</taxon>
        <taxon>Pseudomonadota</taxon>
        <taxon>Gammaproteobacteria</taxon>
        <taxon>Methylococcales</taxon>
        <taxon>Methylococcaceae</taxon>
        <taxon>Methylomonas</taxon>
    </lineage>
</organism>
<dbReference type="EMBL" id="JANIBJ010000002">
    <property type="protein sequence ID" value="MCQ8102834.1"/>
    <property type="molecule type" value="Genomic_DNA"/>
</dbReference>
<keyword evidence="13" id="KW-1185">Reference proteome</keyword>
<keyword evidence="7 9" id="KW-1133">Transmembrane helix</keyword>
<dbReference type="PANTHER" id="PTHR30386">
    <property type="entry name" value="MEMBRANE FUSION SUBUNIT OF EMRAB-TOLC MULTIDRUG EFFLUX PUMP"/>
    <property type="match status" value="1"/>
</dbReference>
<evidence type="ECO:0000256" key="4">
    <source>
        <dbReference type="ARBA" id="ARBA00022475"/>
    </source>
</evidence>
<dbReference type="PANTHER" id="PTHR30386:SF17">
    <property type="entry name" value="ALKALINE PROTEASE SECRETION PROTEIN APRE"/>
    <property type="match status" value="1"/>
</dbReference>
<evidence type="ECO:0000256" key="6">
    <source>
        <dbReference type="ARBA" id="ARBA00022692"/>
    </source>
</evidence>
<feature type="domain" description="AprE-like long alpha-helical hairpin" evidence="10">
    <location>
        <begin position="101"/>
        <end position="288"/>
    </location>
</feature>
<feature type="domain" description="AprE-like beta-barrel" evidence="11">
    <location>
        <begin position="330"/>
        <end position="419"/>
    </location>
</feature>
<evidence type="ECO:0000256" key="9">
    <source>
        <dbReference type="RuleBase" id="RU365093"/>
    </source>
</evidence>
<evidence type="ECO:0000259" key="10">
    <source>
        <dbReference type="Pfam" id="PF25994"/>
    </source>
</evidence>
<comment type="similarity">
    <text evidence="2 9">Belongs to the membrane fusion protein (MFP) (TC 8.A.1) family.</text>
</comment>
<evidence type="ECO:0000313" key="12">
    <source>
        <dbReference type="EMBL" id="MCQ8102834.1"/>
    </source>
</evidence>
<reference evidence="12 13" key="1">
    <citation type="submission" date="2022-07" db="EMBL/GenBank/DDBJ databases">
        <title>Methylomonas rivi sp. nov., Methylomonas rosea sp. nov., Methylomonas aureus sp. nov. and Methylomonas subterranea sp. nov., four novel methanotrophs isolated from a freshwater creek and the deep terrestrial subsurface.</title>
        <authorList>
            <person name="Abin C."/>
            <person name="Sankaranarayanan K."/>
            <person name="Garner C."/>
            <person name="Sindelar R."/>
            <person name="Kotary K."/>
            <person name="Garner R."/>
            <person name="Barclay S."/>
            <person name="Lawson P."/>
            <person name="Krumholz L."/>
        </authorList>
    </citation>
    <scope>NUCLEOTIDE SEQUENCE [LARGE SCALE GENOMIC DNA]</scope>
    <source>
        <strain evidence="12 13">SURF-2</strain>
    </source>
</reference>
<evidence type="ECO:0000256" key="3">
    <source>
        <dbReference type="ARBA" id="ARBA00022448"/>
    </source>
</evidence>
<keyword evidence="8 9" id="KW-0472">Membrane</keyword>
<accession>A0ABT1TC09</accession>
<name>A0ABT1TC09_9GAMM</name>